<dbReference type="AlphaFoldDB" id="A0AAW1IZ96"/>
<dbReference type="Proteomes" id="UP001458880">
    <property type="component" value="Unassembled WGS sequence"/>
</dbReference>
<comment type="caution">
    <text evidence="1">The sequence shown here is derived from an EMBL/GenBank/DDBJ whole genome shotgun (WGS) entry which is preliminary data.</text>
</comment>
<reference evidence="1 2" key="1">
    <citation type="journal article" date="2024" name="BMC Genomics">
        <title>De novo assembly and annotation of Popillia japonica's genome with initial clues to its potential as an invasive pest.</title>
        <authorList>
            <person name="Cucini C."/>
            <person name="Boschi S."/>
            <person name="Funari R."/>
            <person name="Cardaioli E."/>
            <person name="Iannotti N."/>
            <person name="Marturano G."/>
            <person name="Paoli F."/>
            <person name="Bruttini M."/>
            <person name="Carapelli A."/>
            <person name="Frati F."/>
            <person name="Nardi F."/>
        </authorList>
    </citation>
    <scope>NUCLEOTIDE SEQUENCE [LARGE SCALE GENOMIC DNA]</scope>
    <source>
        <strain evidence="1">DMR45628</strain>
    </source>
</reference>
<gene>
    <name evidence="1" type="ORF">QE152_g32302</name>
</gene>
<evidence type="ECO:0000313" key="2">
    <source>
        <dbReference type="Proteomes" id="UP001458880"/>
    </source>
</evidence>
<sequence>MSTFTFLEFPTVPEISWAKAAFLEALEEKLYSKKSGDWSPALPQQRCQHGTRSQINMEGGRRRANPTDCALHILNEPQICHFAAACILSSVTVVLALHILNEPQICHFAAACILSSVTVVLANDAYA</sequence>
<organism evidence="1 2">
    <name type="scientific">Popillia japonica</name>
    <name type="common">Japanese beetle</name>
    <dbReference type="NCBI Taxonomy" id="7064"/>
    <lineage>
        <taxon>Eukaryota</taxon>
        <taxon>Metazoa</taxon>
        <taxon>Ecdysozoa</taxon>
        <taxon>Arthropoda</taxon>
        <taxon>Hexapoda</taxon>
        <taxon>Insecta</taxon>
        <taxon>Pterygota</taxon>
        <taxon>Neoptera</taxon>
        <taxon>Endopterygota</taxon>
        <taxon>Coleoptera</taxon>
        <taxon>Polyphaga</taxon>
        <taxon>Scarabaeiformia</taxon>
        <taxon>Scarabaeidae</taxon>
        <taxon>Rutelinae</taxon>
        <taxon>Popillia</taxon>
    </lineage>
</organism>
<evidence type="ECO:0000313" key="1">
    <source>
        <dbReference type="EMBL" id="KAK9695832.1"/>
    </source>
</evidence>
<keyword evidence="2" id="KW-1185">Reference proteome</keyword>
<protein>
    <submittedName>
        <fullName evidence="1">Uncharacterized protein</fullName>
    </submittedName>
</protein>
<proteinExistence type="predicted"/>
<dbReference type="EMBL" id="JASPKY010000469">
    <property type="protein sequence ID" value="KAK9695832.1"/>
    <property type="molecule type" value="Genomic_DNA"/>
</dbReference>
<accession>A0AAW1IZ96</accession>
<name>A0AAW1IZ96_POPJA</name>